<accession>A0A6B0UN87</accession>
<protein>
    <submittedName>
        <fullName evidence="1">Uncharacterized protein</fullName>
    </submittedName>
</protein>
<proteinExistence type="predicted"/>
<dbReference type="AlphaFoldDB" id="A0A6B0UN87"/>
<sequence length="121" mass="13546">MIKLVQFFSSEHVLIIYLHCISTSNTCTSSTSTFDFVFLHALSLLSSISLVGHSTVEATGERKRQASFVRILNDRLISEGEQRDVEYTEEGPAKRRFPSSPPFRLLRLRSLPCTSGNAVPN</sequence>
<name>A0A6B0UN87_IXORI</name>
<organism evidence="1">
    <name type="scientific">Ixodes ricinus</name>
    <name type="common">Common tick</name>
    <name type="synonym">Acarus ricinus</name>
    <dbReference type="NCBI Taxonomy" id="34613"/>
    <lineage>
        <taxon>Eukaryota</taxon>
        <taxon>Metazoa</taxon>
        <taxon>Ecdysozoa</taxon>
        <taxon>Arthropoda</taxon>
        <taxon>Chelicerata</taxon>
        <taxon>Arachnida</taxon>
        <taxon>Acari</taxon>
        <taxon>Parasitiformes</taxon>
        <taxon>Ixodida</taxon>
        <taxon>Ixodoidea</taxon>
        <taxon>Ixodidae</taxon>
        <taxon>Ixodinae</taxon>
        <taxon>Ixodes</taxon>
    </lineage>
</organism>
<reference evidence="1" key="1">
    <citation type="submission" date="2019-12" db="EMBL/GenBank/DDBJ databases">
        <title>An insight into the sialome of adult female Ixodes ricinus ticks feeding for 6 days.</title>
        <authorList>
            <person name="Perner J."/>
            <person name="Ribeiro J.M.C."/>
        </authorList>
    </citation>
    <scope>NUCLEOTIDE SEQUENCE</scope>
    <source>
        <strain evidence="1">Semi-engorged</strain>
        <tissue evidence="1">Salivary glands</tissue>
    </source>
</reference>
<evidence type="ECO:0000313" key="1">
    <source>
        <dbReference type="EMBL" id="MXU91300.1"/>
    </source>
</evidence>
<dbReference type="EMBL" id="GIFC01009217">
    <property type="protein sequence ID" value="MXU91300.1"/>
    <property type="molecule type" value="Transcribed_RNA"/>
</dbReference>